<dbReference type="EMBL" id="CP023737">
    <property type="protein sequence ID" value="ATQ68993.1"/>
    <property type="molecule type" value="Genomic_DNA"/>
</dbReference>
<accession>A0A2D2D1W5</accession>
<name>A0A2D2D1W5_METT3</name>
<dbReference type="KEGG" id="mtw:CQW49_14725"/>
<evidence type="ECO:0000256" key="1">
    <source>
        <dbReference type="SAM" id="MobiDB-lite"/>
    </source>
</evidence>
<organism evidence="3 4">
    <name type="scientific">Methylosinus trichosporium (strain ATCC 35070 / NCIMB 11131 / UNIQEM 75 / OB3b)</name>
    <dbReference type="NCBI Taxonomy" id="595536"/>
    <lineage>
        <taxon>Bacteria</taxon>
        <taxon>Pseudomonadati</taxon>
        <taxon>Pseudomonadota</taxon>
        <taxon>Alphaproteobacteria</taxon>
        <taxon>Hyphomicrobiales</taxon>
        <taxon>Methylocystaceae</taxon>
        <taxon>Methylosinus</taxon>
    </lineage>
</organism>
<protein>
    <recommendedName>
        <fullName evidence="2">Transposase zinc-ribbon domain-containing protein</fullName>
    </recommendedName>
</protein>
<feature type="compositionally biased region" description="Basic and acidic residues" evidence="1">
    <location>
        <begin position="119"/>
        <end position="129"/>
    </location>
</feature>
<gene>
    <name evidence="3" type="ORF">CQW49_14725</name>
</gene>
<keyword evidence="4" id="KW-1185">Reference proteome</keyword>
<sequence length="193" mass="22266">MRMSDPGAANVFVRLRWPATDGKPVCPDCGCTVCYDCRRGAHRRWRCQACGGDFSVTSRMLFAWHKLPLKVGFRNIRVHPHDRPAEFYLHTPRLCRTRLRRRLALHLFRAESGGASPSEKLRRRDIERSRQRRRRDIRAGLQRRGDRSILEVLRPTSAFSQYPRPVFVSPSAPPFAARDQCHPTHAVSIGIQN</sequence>
<evidence type="ECO:0000313" key="3">
    <source>
        <dbReference type="EMBL" id="ATQ68993.1"/>
    </source>
</evidence>
<dbReference type="InterPro" id="IPR024442">
    <property type="entry name" value="Transposase_Zn_ribbon"/>
</dbReference>
<evidence type="ECO:0000259" key="2">
    <source>
        <dbReference type="Pfam" id="PF12760"/>
    </source>
</evidence>
<proteinExistence type="predicted"/>
<dbReference type="Proteomes" id="UP000230709">
    <property type="component" value="Chromosome"/>
</dbReference>
<reference evidence="4" key="1">
    <citation type="submission" date="2017-10" db="EMBL/GenBank/DDBJ databases">
        <title>Completed PacBio SMRT sequence of Methylosinus trichosporium OB3b reveals presence of a third large plasmid.</title>
        <authorList>
            <person name="Charles T.C."/>
            <person name="Lynch M.D.J."/>
            <person name="Heil J.R."/>
            <person name="Cheng J."/>
        </authorList>
    </citation>
    <scope>NUCLEOTIDE SEQUENCE [LARGE SCALE GENOMIC DNA]</scope>
    <source>
        <strain evidence="4">OB3b</strain>
    </source>
</reference>
<evidence type="ECO:0000313" key="4">
    <source>
        <dbReference type="Proteomes" id="UP000230709"/>
    </source>
</evidence>
<dbReference type="Pfam" id="PF12760">
    <property type="entry name" value="Zn_ribbon_IS1595"/>
    <property type="match status" value="1"/>
</dbReference>
<feature type="domain" description="Transposase zinc-ribbon" evidence="2">
    <location>
        <begin position="4"/>
        <end position="51"/>
    </location>
</feature>
<dbReference type="AlphaFoldDB" id="A0A2D2D1W5"/>
<feature type="region of interest" description="Disordered" evidence="1">
    <location>
        <begin position="114"/>
        <end position="140"/>
    </location>
</feature>